<keyword evidence="3" id="KW-1185">Reference proteome</keyword>
<evidence type="ECO:0000313" key="3">
    <source>
        <dbReference type="Proteomes" id="UP000800093"/>
    </source>
</evidence>
<dbReference type="EMBL" id="ML986711">
    <property type="protein sequence ID" value="KAF2259383.1"/>
    <property type="molecule type" value="Genomic_DNA"/>
</dbReference>
<comment type="caution">
    <text evidence="2">The sequence shown here is derived from an EMBL/GenBank/DDBJ whole genome shotgun (WGS) entry which is preliminary data.</text>
</comment>
<name>A0A9P4K249_9PLEO</name>
<feature type="compositionally biased region" description="Polar residues" evidence="1">
    <location>
        <begin position="136"/>
        <end position="147"/>
    </location>
</feature>
<evidence type="ECO:0000313" key="2">
    <source>
        <dbReference type="EMBL" id="KAF2259383.1"/>
    </source>
</evidence>
<gene>
    <name evidence="2" type="ORF">CC78DRAFT_71073</name>
</gene>
<evidence type="ECO:0000256" key="1">
    <source>
        <dbReference type="SAM" id="MobiDB-lite"/>
    </source>
</evidence>
<feature type="compositionally biased region" description="Pro residues" evidence="1">
    <location>
        <begin position="158"/>
        <end position="179"/>
    </location>
</feature>
<sequence length="272" mass="27976">MNGQTTSSATTTTTREAPSTALTWVYQSVTLTYPTVYAAYEEFSYISIEPIATTCVTQTLSLTLPAPTDYAPLIIPTIAIPNPESAPPQLVDYLNSVPTVTEQLEGPIGTSACDPIVGSTRSPDTTTLPDVILVTSVPQLEGTTTITHAEADTEPTSEAPPPPPPSSTPTPTPSTPPPLSLSSTLEESTVEPSSDTPSTSSFAPPESSSATSETPPFPSPGLTSTTPTGTSAIPPTFSSPLPFSGVAAHGKANLGRIERILIGAAGIGLAWI</sequence>
<dbReference type="OrthoDB" id="5414836at2759"/>
<feature type="compositionally biased region" description="Low complexity" evidence="1">
    <location>
        <begin position="180"/>
        <end position="236"/>
    </location>
</feature>
<protein>
    <submittedName>
        <fullName evidence="2">Uncharacterized protein</fullName>
    </submittedName>
</protein>
<reference evidence="3" key="1">
    <citation type="journal article" date="2020" name="Stud. Mycol.">
        <title>101 Dothideomycetes genomes: A test case for predicting lifestyles and emergence of pathogens.</title>
        <authorList>
            <person name="Haridas S."/>
            <person name="Albert R."/>
            <person name="Binder M."/>
            <person name="Bloem J."/>
            <person name="LaButti K."/>
            <person name="Salamov A."/>
            <person name="Andreopoulos B."/>
            <person name="Baker S."/>
            <person name="Barry K."/>
            <person name="Bills G."/>
            <person name="Bluhm B."/>
            <person name="Cannon C."/>
            <person name="Castanera R."/>
            <person name="Culley D."/>
            <person name="Daum C."/>
            <person name="Ezra D."/>
            <person name="Gonzalez J."/>
            <person name="Henrissat B."/>
            <person name="Kuo A."/>
            <person name="Liang C."/>
            <person name="Lipzen A."/>
            <person name="Lutzoni F."/>
            <person name="Magnuson J."/>
            <person name="Mondo S."/>
            <person name="Nolan M."/>
            <person name="Ohm R."/>
            <person name="Pangilinan J."/>
            <person name="Park H.-J."/>
            <person name="Ramirez L."/>
            <person name="Alfaro M."/>
            <person name="Sun H."/>
            <person name="Tritt A."/>
            <person name="Yoshinaga Y."/>
            <person name="Zwiers L.-H."/>
            <person name="Turgeon B."/>
            <person name="Goodwin S."/>
            <person name="Spatafora J."/>
            <person name="Crous P."/>
            <person name="Grigoriev I."/>
        </authorList>
    </citation>
    <scope>NUCLEOTIDE SEQUENCE [LARGE SCALE GENOMIC DNA]</scope>
    <source>
        <strain evidence="3">CBS 304.66</strain>
    </source>
</reference>
<feature type="compositionally biased region" description="Polar residues" evidence="1">
    <location>
        <begin position="119"/>
        <end position="128"/>
    </location>
</feature>
<dbReference type="AlphaFoldDB" id="A0A9P4K249"/>
<accession>A0A9P4K249</accession>
<dbReference type="Proteomes" id="UP000800093">
    <property type="component" value="Unassembled WGS sequence"/>
</dbReference>
<organism evidence="2 3">
    <name type="scientific">Lojkania enalia</name>
    <dbReference type="NCBI Taxonomy" id="147567"/>
    <lineage>
        <taxon>Eukaryota</taxon>
        <taxon>Fungi</taxon>
        <taxon>Dikarya</taxon>
        <taxon>Ascomycota</taxon>
        <taxon>Pezizomycotina</taxon>
        <taxon>Dothideomycetes</taxon>
        <taxon>Pleosporomycetidae</taxon>
        <taxon>Pleosporales</taxon>
        <taxon>Pleosporales incertae sedis</taxon>
        <taxon>Lojkania</taxon>
    </lineage>
</organism>
<feature type="region of interest" description="Disordered" evidence="1">
    <location>
        <begin position="105"/>
        <end position="236"/>
    </location>
</feature>
<proteinExistence type="predicted"/>